<evidence type="ECO:0000256" key="1">
    <source>
        <dbReference type="SAM" id="MobiDB-lite"/>
    </source>
</evidence>
<evidence type="ECO:0000313" key="3">
    <source>
        <dbReference type="Proteomes" id="UP001382904"/>
    </source>
</evidence>
<feature type="compositionally biased region" description="Polar residues" evidence="1">
    <location>
        <begin position="111"/>
        <end position="120"/>
    </location>
</feature>
<dbReference type="EMBL" id="JBBKAM010000004">
    <property type="protein sequence ID" value="MEJ8645559.1"/>
    <property type="molecule type" value="Genomic_DNA"/>
</dbReference>
<proteinExistence type="predicted"/>
<feature type="region of interest" description="Disordered" evidence="1">
    <location>
        <begin position="69"/>
        <end position="135"/>
    </location>
</feature>
<accession>A0ABU8UCE1</accession>
<evidence type="ECO:0000313" key="2">
    <source>
        <dbReference type="EMBL" id="MEJ8645559.1"/>
    </source>
</evidence>
<sequence>MYEHECGPGGLSHHELRQAALAAGVIEPARLGNVDLEIGIATGGCLGRAEHPGPGYRRLRRAELSARCGDPLVPAGQYPSTGVSPPRSRTAAGPSASGRPPREASTARHGTGSSTFSWATPPTGLTPAASPTTTR</sequence>
<comment type="caution">
    <text evidence="2">The sequence shown here is derived from an EMBL/GenBank/DDBJ whole genome shotgun (WGS) entry which is preliminary data.</text>
</comment>
<organism evidence="2 3">
    <name type="scientific">Streptomyces caledonius</name>
    <dbReference type="NCBI Taxonomy" id="3134107"/>
    <lineage>
        <taxon>Bacteria</taxon>
        <taxon>Bacillati</taxon>
        <taxon>Actinomycetota</taxon>
        <taxon>Actinomycetes</taxon>
        <taxon>Kitasatosporales</taxon>
        <taxon>Streptomycetaceae</taxon>
        <taxon>Streptomyces</taxon>
    </lineage>
</organism>
<keyword evidence="3" id="KW-1185">Reference proteome</keyword>
<reference evidence="2 3" key="1">
    <citation type="submission" date="2024-03" db="EMBL/GenBank/DDBJ databases">
        <title>Novel Streptomyces species of biotechnological and ecological value are a feature of Machair soil.</title>
        <authorList>
            <person name="Prole J.R."/>
            <person name="Goodfellow M."/>
            <person name="Allenby N."/>
            <person name="Ward A.C."/>
        </authorList>
    </citation>
    <scope>NUCLEOTIDE SEQUENCE [LARGE SCALE GENOMIC DNA]</scope>
    <source>
        <strain evidence="2 3">MS1.HAVA.3</strain>
    </source>
</reference>
<gene>
    <name evidence="2" type="ORF">WKI68_38755</name>
</gene>
<name>A0ABU8UCE1_9ACTN</name>
<protein>
    <submittedName>
        <fullName evidence="2">Uncharacterized protein</fullName>
    </submittedName>
</protein>
<dbReference type="Proteomes" id="UP001382904">
    <property type="component" value="Unassembled WGS sequence"/>
</dbReference>